<gene>
    <name evidence="6" type="ORF">Dda_8344</name>
</gene>
<keyword evidence="7" id="KW-1185">Reference proteome</keyword>
<evidence type="ECO:0000259" key="4">
    <source>
        <dbReference type="PROSITE" id="PS00497"/>
    </source>
</evidence>
<feature type="domain" description="Tyrosinase copper-binding" evidence="5">
    <location>
        <begin position="322"/>
        <end position="333"/>
    </location>
</feature>
<dbReference type="InterPro" id="IPR002227">
    <property type="entry name" value="Tyrosinase_Cu-bd"/>
</dbReference>
<evidence type="ECO:0000256" key="1">
    <source>
        <dbReference type="ARBA" id="ARBA00022723"/>
    </source>
</evidence>
<organism evidence="6 7">
    <name type="scientific">Drechslerella dactyloides</name>
    <name type="common">Nematode-trapping fungus</name>
    <name type="synonym">Arthrobotrys dactyloides</name>
    <dbReference type="NCBI Taxonomy" id="74499"/>
    <lineage>
        <taxon>Eukaryota</taxon>
        <taxon>Fungi</taxon>
        <taxon>Dikarya</taxon>
        <taxon>Ascomycota</taxon>
        <taxon>Pezizomycotina</taxon>
        <taxon>Orbiliomycetes</taxon>
        <taxon>Orbiliales</taxon>
        <taxon>Orbiliaceae</taxon>
        <taxon>Drechslerella</taxon>
    </lineage>
</organism>
<dbReference type="PANTHER" id="PTHR11474:SF126">
    <property type="entry name" value="TYROSINASE-LIKE PROTEIN TYR-1-RELATED"/>
    <property type="match status" value="1"/>
</dbReference>
<dbReference type="InterPro" id="IPR050316">
    <property type="entry name" value="Tyrosinase/Hemocyanin"/>
</dbReference>
<dbReference type="EMBL" id="JAQGDS010000012">
    <property type="protein sequence ID" value="KAJ6256482.1"/>
    <property type="molecule type" value="Genomic_DNA"/>
</dbReference>
<dbReference type="GO" id="GO:0016491">
    <property type="term" value="F:oxidoreductase activity"/>
    <property type="evidence" value="ECO:0007669"/>
    <property type="project" value="InterPro"/>
</dbReference>
<evidence type="ECO:0000259" key="5">
    <source>
        <dbReference type="PROSITE" id="PS00498"/>
    </source>
</evidence>
<dbReference type="AlphaFoldDB" id="A0AAD6IU53"/>
<dbReference type="Proteomes" id="UP001221413">
    <property type="component" value="Unassembled WGS sequence"/>
</dbReference>
<keyword evidence="2" id="KW-0186">Copper</keyword>
<dbReference type="GO" id="GO:0046872">
    <property type="term" value="F:metal ion binding"/>
    <property type="evidence" value="ECO:0007669"/>
    <property type="project" value="UniProtKB-KW"/>
</dbReference>
<dbReference type="PANTHER" id="PTHR11474">
    <property type="entry name" value="TYROSINASE FAMILY MEMBER"/>
    <property type="match status" value="1"/>
</dbReference>
<dbReference type="Pfam" id="PF00264">
    <property type="entry name" value="Tyrosinase"/>
    <property type="match status" value="1"/>
</dbReference>
<feature type="signal peptide" evidence="3">
    <location>
        <begin position="1"/>
        <end position="22"/>
    </location>
</feature>
<reference evidence="6" key="1">
    <citation type="submission" date="2023-01" db="EMBL/GenBank/DDBJ databases">
        <title>The chitinases involved in constricting ring structure development in the nematode-trapping fungus Drechslerella dactyloides.</title>
        <authorList>
            <person name="Wang R."/>
            <person name="Zhang L."/>
            <person name="Tang P."/>
            <person name="Li S."/>
            <person name="Liang L."/>
        </authorList>
    </citation>
    <scope>NUCLEOTIDE SEQUENCE</scope>
    <source>
        <strain evidence="6">YMF1.00031</strain>
    </source>
</reference>
<evidence type="ECO:0000313" key="6">
    <source>
        <dbReference type="EMBL" id="KAJ6256482.1"/>
    </source>
</evidence>
<name>A0AAD6IU53_DREDA</name>
<protein>
    <submittedName>
        <fullName evidence="6">Tyrosinase</fullName>
    </submittedName>
</protein>
<evidence type="ECO:0000256" key="2">
    <source>
        <dbReference type="ARBA" id="ARBA00023008"/>
    </source>
</evidence>
<keyword evidence="3" id="KW-0732">Signal</keyword>
<proteinExistence type="predicted"/>
<dbReference type="PROSITE" id="PS00497">
    <property type="entry name" value="TYROSINASE_1"/>
    <property type="match status" value="1"/>
</dbReference>
<dbReference type="PROSITE" id="PS00498">
    <property type="entry name" value="TYROSINASE_2"/>
    <property type="match status" value="1"/>
</dbReference>
<dbReference type="Gene3D" id="1.10.1280.10">
    <property type="entry name" value="Di-copper center containing domain from catechol oxidase"/>
    <property type="match status" value="1"/>
</dbReference>
<comment type="caution">
    <text evidence="6">The sequence shown here is derived from an EMBL/GenBank/DDBJ whole genome shotgun (WGS) entry which is preliminary data.</text>
</comment>
<sequence>MRFWRSITTSLVGLSLTAAVCASVIPRWPAPEEAAATPALDEASADTADTAYSADSADSAAADRAFRPPGVSPLLPWPTPSRPYTKPTCTPIVRKSWRKMSTTEKSRYITAVQCLTTKKSISGIAGAKNIFDDFQGTHSQQTPTIHWVGHFILWHRYFLAAYERSLRTLCSYNGAQPYWDWEYDNACGGDMNNWSVFDATTGFGGNGPYTTGPNPFNIPDRTGGGCVPNGPFRASKFSVNMGPGNSTGYNPHCLTRDFSRPLMKWGNQNNINWVWDTCDYGSFTRRIENIPDFTVPNIHGSGHFGVGGALGTIGDAYNSPGDPLFYLHHANLDRVFWQWQWQNKNLPKSLTEVSGPIVPFDYNNQQAGNVTADFQINIGKLAGDLPLSKLLNTQDYLCYTYEKP</sequence>
<dbReference type="PRINTS" id="PR00092">
    <property type="entry name" value="TYROSINASE"/>
</dbReference>
<feature type="chain" id="PRO_5042035713" evidence="3">
    <location>
        <begin position="23"/>
        <end position="404"/>
    </location>
</feature>
<dbReference type="InterPro" id="IPR008922">
    <property type="entry name" value="Di-copper_centre_dom_sf"/>
</dbReference>
<evidence type="ECO:0000256" key="3">
    <source>
        <dbReference type="SAM" id="SignalP"/>
    </source>
</evidence>
<evidence type="ECO:0000313" key="7">
    <source>
        <dbReference type="Proteomes" id="UP001221413"/>
    </source>
</evidence>
<keyword evidence="1" id="KW-0479">Metal-binding</keyword>
<accession>A0AAD6IU53</accession>
<dbReference type="SUPFAM" id="SSF48056">
    <property type="entry name" value="Di-copper centre-containing domain"/>
    <property type="match status" value="1"/>
</dbReference>
<feature type="domain" description="Tyrosinase copper-binding" evidence="4">
    <location>
        <begin position="146"/>
        <end position="163"/>
    </location>
</feature>